<dbReference type="OrthoDB" id="12425at2"/>
<dbReference type="HOGENOM" id="CLU_076833_0_0_7"/>
<gene>
    <name evidence="2" type="ordered locus">Gura_2749</name>
</gene>
<evidence type="ECO:0000313" key="3">
    <source>
        <dbReference type="Proteomes" id="UP000006695"/>
    </source>
</evidence>
<evidence type="ECO:0000256" key="1">
    <source>
        <dbReference type="SAM" id="SignalP"/>
    </source>
</evidence>
<proteinExistence type="predicted"/>
<dbReference type="KEGG" id="gur:Gura_2749"/>
<dbReference type="STRING" id="351605.Gura_2749"/>
<dbReference type="InterPro" id="IPR036280">
    <property type="entry name" value="Multihaem_cyt_sf"/>
</dbReference>
<accession>A5G555</accession>
<dbReference type="RefSeq" id="WP_011939599.1">
    <property type="nucleotide sequence ID" value="NC_009483.1"/>
</dbReference>
<dbReference type="Proteomes" id="UP000006695">
    <property type="component" value="Chromosome"/>
</dbReference>
<evidence type="ECO:0000313" key="2">
    <source>
        <dbReference type="EMBL" id="ABQ26923.1"/>
    </source>
</evidence>
<reference evidence="2 3" key="1">
    <citation type="submission" date="2007-05" db="EMBL/GenBank/DDBJ databases">
        <title>Complete sequence of Geobacter uraniireducens Rf4.</title>
        <authorList>
            <consortium name="US DOE Joint Genome Institute"/>
            <person name="Copeland A."/>
            <person name="Lucas S."/>
            <person name="Lapidus A."/>
            <person name="Barry K."/>
            <person name="Detter J.C."/>
            <person name="Glavina del Rio T."/>
            <person name="Hammon N."/>
            <person name="Israni S."/>
            <person name="Dalin E."/>
            <person name="Tice H."/>
            <person name="Pitluck S."/>
            <person name="Chertkov O."/>
            <person name="Brettin T."/>
            <person name="Bruce D."/>
            <person name="Han C."/>
            <person name="Schmutz J."/>
            <person name="Larimer F."/>
            <person name="Land M."/>
            <person name="Hauser L."/>
            <person name="Kyrpides N."/>
            <person name="Mikhailova N."/>
            <person name="Shelobolina E."/>
            <person name="Aklujkar M."/>
            <person name="Lovley D."/>
            <person name="Richardson P."/>
        </authorList>
    </citation>
    <scope>NUCLEOTIDE SEQUENCE [LARGE SCALE GENOMIC DNA]</scope>
    <source>
        <strain evidence="3">ATCC BAA-1134 / JCM 13001 / Rf4</strain>
    </source>
</reference>
<feature type="chain" id="PRO_5002681456" evidence="1">
    <location>
        <begin position="23"/>
        <end position="270"/>
    </location>
</feature>
<name>A5G555_GEOUR</name>
<sequence length="270" mass="28392">MKKNFLAAFTLAAIIAAGTATALAWTAPGGGITGSRHDINAYAKQNTEGLTVQGDVQERVCAFCHTPHHAYDPAANNADYLPLWSHELTKKNYAPYASDTLQASIGDPLIGPSRLCMSCHDGVVAIDTHYTNANETGSGTSQLTGDIFSIKDSEHGAVGAGDSLISDHPIGFNYIDAKTADKNAGGKLNQGINEESTPFAGNPNNVQIKDVLHLGTTMTCASCHDVHNKDNVASTVVDASAPGGRTESSVNYFVYAPQNGSQLCVTCHNK</sequence>
<feature type="signal peptide" evidence="1">
    <location>
        <begin position="1"/>
        <end position="22"/>
    </location>
</feature>
<keyword evidence="1" id="KW-0732">Signal</keyword>
<protein>
    <submittedName>
        <fullName evidence="2">Uncharacterized protein</fullName>
    </submittedName>
</protein>
<dbReference type="EMBL" id="CP000698">
    <property type="protein sequence ID" value="ABQ26923.1"/>
    <property type="molecule type" value="Genomic_DNA"/>
</dbReference>
<organism evidence="2 3">
    <name type="scientific">Geotalea uraniireducens (strain Rf4)</name>
    <name type="common">Geobacter uraniireducens</name>
    <dbReference type="NCBI Taxonomy" id="351605"/>
    <lineage>
        <taxon>Bacteria</taxon>
        <taxon>Pseudomonadati</taxon>
        <taxon>Thermodesulfobacteriota</taxon>
        <taxon>Desulfuromonadia</taxon>
        <taxon>Geobacterales</taxon>
        <taxon>Geobacteraceae</taxon>
        <taxon>Geotalea</taxon>
    </lineage>
</organism>
<keyword evidence="3" id="KW-1185">Reference proteome</keyword>
<dbReference type="SUPFAM" id="SSF48695">
    <property type="entry name" value="Multiheme cytochromes"/>
    <property type="match status" value="1"/>
</dbReference>
<dbReference type="AlphaFoldDB" id="A5G555"/>